<protein>
    <submittedName>
        <fullName evidence="3">Serine/threonine protein kinase</fullName>
    </submittedName>
</protein>
<dbReference type="PANTHER" id="PTHR11461">
    <property type="entry name" value="SERINE PROTEASE INHIBITOR, SERPIN"/>
    <property type="match status" value="1"/>
</dbReference>
<keyword evidence="3" id="KW-0723">Serine/threonine-protein kinase</keyword>
<dbReference type="SMART" id="SM00093">
    <property type="entry name" value="SERPIN"/>
    <property type="match status" value="1"/>
</dbReference>
<reference evidence="3 4" key="1">
    <citation type="submission" date="2019-08" db="EMBL/GenBank/DDBJ databases">
        <title>Complete genome sequence of Candidatus Uab amorphum.</title>
        <authorList>
            <person name="Shiratori T."/>
            <person name="Suzuki S."/>
            <person name="Kakizawa Y."/>
            <person name="Ishida K."/>
        </authorList>
    </citation>
    <scope>NUCLEOTIDE SEQUENCE [LARGE SCALE GENOMIC DNA]</scope>
    <source>
        <strain evidence="3 4">SRT547</strain>
    </source>
</reference>
<dbReference type="PROSITE" id="PS00284">
    <property type="entry name" value="SERPIN"/>
    <property type="match status" value="1"/>
</dbReference>
<dbReference type="SUPFAM" id="SSF56574">
    <property type="entry name" value="Serpins"/>
    <property type="match status" value="1"/>
</dbReference>
<dbReference type="InterPro" id="IPR042178">
    <property type="entry name" value="Serpin_sf_1"/>
</dbReference>
<evidence type="ECO:0000259" key="2">
    <source>
        <dbReference type="SMART" id="SM00093"/>
    </source>
</evidence>
<dbReference type="AlphaFoldDB" id="A0A5S9IN63"/>
<organism evidence="3 4">
    <name type="scientific">Uabimicrobium amorphum</name>
    <dbReference type="NCBI Taxonomy" id="2596890"/>
    <lineage>
        <taxon>Bacteria</taxon>
        <taxon>Pseudomonadati</taxon>
        <taxon>Planctomycetota</taxon>
        <taxon>Candidatus Uabimicrobiia</taxon>
        <taxon>Candidatus Uabimicrobiales</taxon>
        <taxon>Candidatus Uabimicrobiaceae</taxon>
        <taxon>Candidatus Uabimicrobium</taxon>
    </lineage>
</organism>
<name>A0A5S9IN63_UABAM</name>
<evidence type="ECO:0000313" key="3">
    <source>
        <dbReference type="EMBL" id="BBM84610.1"/>
    </source>
</evidence>
<comment type="similarity">
    <text evidence="1">Belongs to the serpin family.</text>
</comment>
<keyword evidence="3" id="KW-0808">Transferase</keyword>
<sequence>MKKMLIFLAIVIPFIACNSNEENLFPAKEKAKVTPEKVKQQAQNNNILAWELYQQLVNKESGKNIFYSPYSISTALAMTYAGAKGNTAQEMQQTLHFVKDEPHKAFSGLIDLIQAQNNQYKLNVANALWGQKSYKFLPSFLDTTGKNYGAGLHTVDFVKETEQARKTINTWVAKNTADKIKDLLPPNAITSETRLVLTNTIYFKGDWSSAFDKEKTTQDVFHIDAKTTENVDMMTQKPKKFAYYEEEGLQAVKLPYKGDDVAMYIFLPQQLSLFDKQISTQKLQEIATKMRTTKVWIKMPKFKTRYKFDAKEVLQLMGMKDAFALAADFSGMNGNKELRITKVIHEAFVAIDEEGTEAAAATGVVMSRKSMPRPPKRFFVDRPFVFTIVHPKTGSTLFVGRVTNPNK</sequence>
<dbReference type="FunFam" id="3.30.497.10:FF:000001">
    <property type="entry name" value="Serine protease inhibitor"/>
    <property type="match status" value="1"/>
</dbReference>
<dbReference type="InterPro" id="IPR042185">
    <property type="entry name" value="Serpin_sf_2"/>
</dbReference>
<gene>
    <name evidence="3" type="ORF">UABAM_02971</name>
</gene>
<dbReference type="InterPro" id="IPR000215">
    <property type="entry name" value="Serpin_fam"/>
</dbReference>
<evidence type="ECO:0000313" key="4">
    <source>
        <dbReference type="Proteomes" id="UP000326354"/>
    </source>
</evidence>
<evidence type="ECO:0000256" key="1">
    <source>
        <dbReference type="RuleBase" id="RU000411"/>
    </source>
</evidence>
<dbReference type="EMBL" id="AP019860">
    <property type="protein sequence ID" value="BBM84610.1"/>
    <property type="molecule type" value="Genomic_DNA"/>
</dbReference>
<dbReference type="Pfam" id="PF00079">
    <property type="entry name" value="Serpin"/>
    <property type="match status" value="1"/>
</dbReference>
<keyword evidence="3" id="KW-0418">Kinase</keyword>
<dbReference type="PANTHER" id="PTHR11461:SF211">
    <property type="entry name" value="GH10112P-RELATED"/>
    <property type="match status" value="1"/>
</dbReference>
<dbReference type="Gene3D" id="3.30.497.10">
    <property type="entry name" value="Antithrombin, subunit I, domain 2"/>
    <property type="match status" value="1"/>
</dbReference>
<dbReference type="InterPro" id="IPR023796">
    <property type="entry name" value="Serpin_dom"/>
</dbReference>
<keyword evidence="4" id="KW-1185">Reference proteome</keyword>
<dbReference type="OrthoDB" id="9764871at2"/>
<dbReference type="CDD" id="cd19590">
    <property type="entry name" value="serpin_thermopin-like"/>
    <property type="match status" value="1"/>
</dbReference>
<dbReference type="GO" id="GO:0005615">
    <property type="term" value="C:extracellular space"/>
    <property type="evidence" value="ECO:0007669"/>
    <property type="project" value="InterPro"/>
</dbReference>
<dbReference type="GO" id="GO:0004674">
    <property type="term" value="F:protein serine/threonine kinase activity"/>
    <property type="evidence" value="ECO:0007669"/>
    <property type="project" value="UniProtKB-KW"/>
</dbReference>
<dbReference type="GO" id="GO:0004867">
    <property type="term" value="F:serine-type endopeptidase inhibitor activity"/>
    <property type="evidence" value="ECO:0007669"/>
    <property type="project" value="InterPro"/>
</dbReference>
<proteinExistence type="inferred from homology"/>
<accession>A0A5S9IN63</accession>
<dbReference type="Proteomes" id="UP000326354">
    <property type="component" value="Chromosome"/>
</dbReference>
<feature type="domain" description="Serpin" evidence="2">
    <location>
        <begin position="50"/>
        <end position="405"/>
    </location>
</feature>
<dbReference type="KEGG" id="uam:UABAM_02971"/>
<dbReference type="Gene3D" id="2.30.39.10">
    <property type="entry name" value="Alpha-1-antitrypsin, domain 1"/>
    <property type="match status" value="1"/>
</dbReference>
<dbReference type="InterPro" id="IPR036186">
    <property type="entry name" value="Serpin_sf"/>
</dbReference>
<dbReference type="InterPro" id="IPR023795">
    <property type="entry name" value="Serpin_CS"/>
</dbReference>